<gene>
    <name evidence="1" type="ORF">LOY88_004709</name>
</gene>
<protein>
    <submittedName>
        <fullName evidence="1">Uncharacterized protein</fullName>
    </submittedName>
</protein>
<reference evidence="1" key="1">
    <citation type="journal article" date="2022" name="bioRxiv">
        <title>Population genetic analysis of Ophidiomyces ophidiicola, the causative agent of snake fungal disease, indicates recent introductions to the USA.</title>
        <authorList>
            <person name="Ladner J.T."/>
            <person name="Palmer J.M."/>
            <person name="Ettinger C.L."/>
            <person name="Stajich J.E."/>
            <person name="Farrell T.M."/>
            <person name="Glorioso B.M."/>
            <person name="Lawson B."/>
            <person name="Price S.J."/>
            <person name="Stengle A.G."/>
            <person name="Grear D.A."/>
            <person name="Lorch J.M."/>
        </authorList>
    </citation>
    <scope>NUCLEOTIDE SEQUENCE</scope>
    <source>
        <strain evidence="1">NWHC 24266-5</strain>
    </source>
</reference>
<comment type="caution">
    <text evidence="1">The sequence shown here is derived from an EMBL/GenBank/DDBJ whole genome shotgun (WGS) entry which is preliminary data.</text>
</comment>
<accession>A0ACB8UT67</accession>
<dbReference type="EMBL" id="JALBCA010000074">
    <property type="protein sequence ID" value="KAI2384360.1"/>
    <property type="molecule type" value="Genomic_DNA"/>
</dbReference>
<name>A0ACB8UT67_9EURO</name>
<organism evidence="1">
    <name type="scientific">Ophidiomyces ophidiicola</name>
    <dbReference type="NCBI Taxonomy" id="1387563"/>
    <lineage>
        <taxon>Eukaryota</taxon>
        <taxon>Fungi</taxon>
        <taxon>Dikarya</taxon>
        <taxon>Ascomycota</taxon>
        <taxon>Pezizomycotina</taxon>
        <taxon>Eurotiomycetes</taxon>
        <taxon>Eurotiomycetidae</taxon>
        <taxon>Onygenales</taxon>
        <taxon>Onygenaceae</taxon>
        <taxon>Ophidiomyces</taxon>
    </lineage>
</organism>
<sequence length="251" mass="27173">MEHEYPYPYRQTFPGLPIPPQISPGLRKRPLPAISQDKSAPAPRAIQPKPAPSAEAFQAPQARPALQIPRLPDPARGEPPRKRGRPSKAEIQRRTQMAQARGEQYPAPKRPIAKKGFGPSSPTIMAATEPMSSPSGAVPRPMLNQHRHDGVGFPGAREESSQTEDMQVRRMAAAQAAVFGDHSPSLTKDSMPRTLEGQMAPSPTSFPTFRNIMQPSAGNPGSRHDALAANIAEAETGVDSAHAMLDDHRET</sequence>
<proteinExistence type="predicted"/>
<evidence type="ECO:0000313" key="1">
    <source>
        <dbReference type="EMBL" id="KAI2384360.1"/>
    </source>
</evidence>